<name>A0A6V7ILR9_9HYME</name>
<evidence type="ECO:0000313" key="2">
    <source>
        <dbReference type="EMBL" id="CAD1540096.1"/>
    </source>
</evidence>
<feature type="region of interest" description="Disordered" evidence="1">
    <location>
        <begin position="58"/>
        <end position="80"/>
    </location>
</feature>
<sequence>MFNTMTDTVICGLLKMMTGHLEILVEDYSTIFEDIFICPGEDSPRTVVGKKLLAMAKESKNNEKETGKKRDESPEVNALPPIVMPQISTEDMTIRVAACVEYALAIEKLMFLLIKSLD</sequence>
<dbReference type="AlphaFoldDB" id="A0A6V7ILR9"/>
<evidence type="ECO:0000256" key="1">
    <source>
        <dbReference type="SAM" id="MobiDB-lite"/>
    </source>
</evidence>
<dbReference type="EMBL" id="CADCXW020000007">
    <property type="protein sequence ID" value="CAD1540096.1"/>
    <property type="molecule type" value="Genomic_DNA"/>
</dbReference>
<proteinExistence type="predicted"/>
<reference evidence="2" key="1">
    <citation type="submission" date="2020-07" db="EMBL/GenBank/DDBJ databases">
        <authorList>
            <person name="Ferguson B K."/>
        </authorList>
    </citation>
    <scope>NUCLEOTIDE SEQUENCE</scope>
    <source>
        <strain evidence="2">L06</strain>
    </source>
</reference>
<feature type="compositionally biased region" description="Basic and acidic residues" evidence="1">
    <location>
        <begin position="58"/>
        <end position="73"/>
    </location>
</feature>
<protein>
    <submittedName>
        <fullName evidence="2">Uncharacterized protein</fullName>
    </submittedName>
</protein>
<organism evidence="2">
    <name type="scientific">Bracon brevicornis</name>
    <dbReference type="NCBI Taxonomy" id="1563983"/>
    <lineage>
        <taxon>Eukaryota</taxon>
        <taxon>Metazoa</taxon>
        <taxon>Ecdysozoa</taxon>
        <taxon>Arthropoda</taxon>
        <taxon>Hexapoda</taxon>
        <taxon>Insecta</taxon>
        <taxon>Pterygota</taxon>
        <taxon>Neoptera</taxon>
        <taxon>Endopterygota</taxon>
        <taxon>Hymenoptera</taxon>
        <taxon>Apocrita</taxon>
        <taxon>Ichneumonoidea</taxon>
        <taxon>Braconidae</taxon>
        <taxon>Braconinae</taxon>
        <taxon>Bracon</taxon>
    </lineage>
</organism>
<gene>
    <name evidence="2" type="ORF">BBRV_LOCUS27554</name>
</gene>
<accession>A0A6V7ILR9</accession>